<name>A0A2T5BSU5_9RHOB</name>
<comment type="catalytic activity">
    <reaction evidence="9">
        <text>N-terminal S-1,2-diacyl-sn-glyceryl-L-cysteinyl-[lipoprotein] + a glycerophospholipid = N-acyl-S-1,2-diacyl-sn-glyceryl-L-cysteinyl-[lipoprotein] + a 2-acyl-sn-glycero-3-phospholipid + H(+)</text>
        <dbReference type="Rhea" id="RHEA:48228"/>
        <dbReference type="Rhea" id="RHEA-COMP:14681"/>
        <dbReference type="Rhea" id="RHEA-COMP:14684"/>
        <dbReference type="ChEBI" id="CHEBI:15378"/>
        <dbReference type="ChEBI" id="CHEBI:136912"/>
        <dbReference type="ChEBI" id="CHEBI:140656"/>
        <dbReference type="ChEBI" id="CHEBI:140657"/>
        <dbReference type="ChEBI" id="CHEBI:140660"/>
        <dbReference type="EC" id="2.3.1.269"/>
    </reaction>
</comment>
<evidence type="ECO:0000256" key="8">
    <source>
        <dbReference type="ARBA" id="ARBA00023315"/>
    </source>
</evidence>
<protein>
    <recommendedName>
        <fullName evidence="9">Apolipoprotein N-acyltransferase</fullName>
        <shortName evidence="9">ALP N-acyltransferase</shortName>
        <ecNumber evidence="9">2.3.1.269</ecNumber>
    </recommendedName>
</protein>
<feature type="domain" description="CN hydrolase" evidence="10">
    <location>
        <begin position="222"/>
        <end position="462"/>
    </location>
</feature>
<keyword evidence="3 9" id="KW-1003">Cell membrane</keyword>
<comment type="pathway">
    <text evidence="9">Protein modification; lipoprotein biosynthesis (N-acyl transfer).</text>
</comment>
<dbReference type="EC" id="2.3.1.269" evidence="9"/>
<dbReference type="PROSITE" id="PS50263">
    <property type="entry name" value="CN_HYDROLASE"/>
    <property type="match status" value="1"/>
</dbReference>
<dbReference type="InterPro" id="IPR003010">
    <property type="entry name" value="C-N_Hydrolase"/>
</dbReference>
<keyword evidence="6 9" id="KW-1133">Transmembrane helix</keyword>
<evidence type="ECO:0000256" key="6">
    <source>
        <dbReference type="ARBA" id="ARBA00022989"/>
    </source>
</evidence>
<feature type="transmembrane region" description="Helical" evidence="9">
    <location>
        <begin position="60"/>
        <end position="76"/>
    </location>
</feature>
<comment type="function">
    <text evidence="9">Catalyzes the phospholipid dependent N-acylation of the N-terminal cysteine of apolipoprotein, the last step in lipoprotein maturation.</text>
</comment>
<evidence type="ECO:0000256" key="1">
    <source>
        <dbReference type="ARBA" id="ARBA00004651"/>
    </source>
</evidence>
<comment type="caution">
    <text evidence="11">The sequence shown here is derived from an EMBL/GenBank/DDBJ whole genome shotgun (WGS) entry which is preliminary data.</text>
</comment>
<dbReference type="EMBL" id="QAAA01000006">
    <property type="protein sequence ID" value="PTN02466.1"/>
    <property type="molecule type" value="Genomic_DNA"/>
</dbReference>
<comment type="similarity">
    <text evidence="2 9">Belongs to the CN hydrolase family. Apolipoprotein N-acyltransferase subfamily.</text>
</comment>
<keyword evidence="7 9" id="KW-0472">Membrane</keyword>
<dbReference type="Gene3D" id="3.60.110.10">
    <property type="entry name" value="Carbon-nitrogen hydrolase"/>
    <property type="match status" value="1"/>
</dbReference>
<proteinExistence type="inferred from homology"/>
<dbReference type="OrthoDB" id="9804277at2"/>
<dbReference type="InterPro" id="IPR045378">
    <property type="entry name" value="LNT_N"/>
</dbReference>
<dbReference type="InterPro" id="IPR036526">
    <property type="entry name" value="C-N_Hydrolase_sf"/>
</dbReference>
<dbReference type="GO" id="GO:0042158">
    <property type="term" value="P:lipoprotein biosynthetic process"/>
    <property type="evidence" value="ECO:0007669"/>
    <property type="project" value="UniProtKB-UniRule"/>
</dbReference>
<feature type="transmembrane region" description="Helical" evidence="9">
    <location>
        <begin position="475"/>
        <end position="491"/>
    </location>
</feature>
<keyword evidence="11" id="KW-0449">Lipoprotein</keyword>
<evidence type="ECO:0000256" key="9">
    <source>
        <dbReference type="HAMAP-Rule" id="MF_01148"/>
    </source>
</evidence>
<dbReference type="RefSeq" id="WP_107891682.1">
    <property type="nucleotide sequence ID" value="NZ_QAAA01000006.1"/>
</dbReference>
<dbReference type="SUPFAM" id="SSF56317">
    <property type="entry name" value="Carbon-nitrogen hydrolase"/>
    <property type="match status" value="1"/>
</dbReference>
<dbReference type="GO" id="GO:0005886">
    <property type="term" value="C:plasma membrane"/>
    <property type="evidence" value="ECO:0007669"/>
    <property type="project" value="UniProtKB-SubCell"/>
</dbReference>
<dbReference type="Pfam" id="PF20154">
    <property type="entry name" value="LNT_N"/>
    <property type="match status" value="1"/>
</dbReference>
<dbReference type="Proteomes" id="UP000243859">
    <property type="component" value="Unassembled WGS sequence"/>
</dbReference>
<keyword evidence="12" id="KW-1185">Reference proteome</keyword>
<evidence type="ECO:0000259" key="10">
    <source>
        <dbReference type="PROSITE" id="PS50263"/>
    </source>
</evidence>
<dbReference type="PANTHER" id="PTHR38686">
    <property type="entry name" value="APOLIPOPROTEIN N-ACYLTRANSFERASE"/>
    <property type="match status" value="1"/>
</dbReference>
<evidence type="ECO:0000256" key="4">
    <source>
        <dbReference type="ARBA" id="ARBA00022679"/>
    </source>
</evidence>
<dbReference type="UniPathway" id="UPA00666"/>
<dbReference type="Pfam" id="PF00795">
    <property type="entry name" value="CN_hydrolase"/>
    <property type="match status" value="1"/>
</dbReference>
<dbReference type="HAMAP" id="MF_01148">
    <property type="entry name" value="Lnt"/>
    <property type="match status" value="1"/>
</dbReference>
<organism evidence="11 12">
    <name type="scientific">Rhodovulum imhoffii</name>
    <dbReference type="NCBI Taxonomy" id="365340"/>
    <lineage>
        <taxon>Bacteria</taxon>
        <taxon>Pseudomonadati</taxon>
        <taxon>Pseudomonadota</taxon>
        <taxon>Alphaproteobacteria</taxon>
        <taxon>Rhodobacterales</taxon>
        <taxon>Paracoccaceae</taxon>
        <taxon>Rhodovulum</taxon>
    </lineage>
</organism>
<feature type="transmembrane region" description="Helical" evidence="9">
    <location>
        <begin position="161"/>
        <end position="182"/>
    </location>
</feature>
<dbReference type="NCBIfam" id="TIGR00546">
    <property type="entry name" value="lnt"/>
    <property type="match status" value="1"/>
</dbReference>
<dbReference type="PANTHER" id="PTHR38686:SF1">
    <property type="entry name" value="APOLIPOPROTEIN N-ACYLTRANSFERASE"/>
    <property type="match status" value="1"/>
</dbReference>
<feature type="transmembrane region" description="Helical" evidence="9">
    <location>
        <begin position="34"/>
        <end position="53"/>
    </location>
</feature>
<dbReference type="GO" id="GO:0016410">
    <property type="term" value="F:N-acyltransferase activity"/>
    <property type="evidence" value="ECO:0007669"/>
    <property type="project" value="UniProtKB-UniRule"/>
</dbReference>
<evidence type="ECO:0000313" key="12">
    <source>
        <dbReference type="Proteomes" id="UP000243859"/>
    </source>
</evidence>
<sequence length="495" mass="52391">MTSLLGRLSARRFGFAAFGLGVLAASGQAPLGWWPLTLLALAGCIALVARGTWQQAAGRAWAAGAGYFAGAVNWIVEPFLVDIARHGWMAPFALLLLAGGLALFWGAAGALAHWLGRGRQSRALAFAVTLAFAELARSHVLTGFPWALVGHVWIGTPVMQLAALTGPHGLSLLAVSIAALPAMARWRGVGLAAALLAAAWGGGMFRLAQPMPADTPVVVRLVQPNAAQHLKWRPDMVPVFFERLMDATARPADPAPDIVIWPETSVPYLLNHADDVMGMMADAAGGGPVMFGAQRRDRQGVYNSLAVIDAQGRVSHLYDKHHLVPFGEYLPFGGVLGAIGLKGLAARDAYGYTPGPGPRLLDLGPAGRVVPLICYEAVFPEDLRAPGGRPDWVVQITNDAWFGRLTGPYQHLAQARLRAVERGLPLVRVANTGVSAVIDARGRVLDSLPLNTAGALDAGLPGALPPTPYARGGDWPAVFAFFLLFALFAAARRQK</sequence>
<comment type="subcellular location">
    <subcellularLocation>
        <location evidence="1 9">Cell membrane</location>
        <topology evidence="1 9">Multi-pass membrane protein</topology>
    </subcellularLocation>
</comment>
<accession>A0A2T5BSU5</accession>
<evidence type="ECO:0000256" key="5">
    <source>
        <dbReference type="ARBA" id="ARBA00022692"/>
    </source>
</evidence>
<dbReference type="CDD" id="cd07571">
    <property type="entry name" value="ALP_N-acyl_transferase"/>
    <property type="match status" value="1"/>
</dbReference>
<evidence type="ECO:0000256" key="2">
    <source>
        <dbReference type="ARBA" id="ARBA00010065"/>
    </source>
</evidence>
<keyword evidence="4 9" id="KW-0808">Transferase</keyword>
<keyword evidence="8 9" id="KW-0012">Acyltransferase</keyword>
<gene>
    <name evidence="9" type="primary">lnt</name>
    <name evidence="11" type="ORF">C8N32_10638</name>
</gene>
<evidence type="ECO:0000256" key="7">
    <source>
        <dbReference type="ARBA" id="ARBA00023136"/>
    </source>
</evidence>
<feature type="transmembrane region" description="Helical" evidence="9">
    <location>
        <begin position="124"/>
        <end position="149"/>
    </location>
</feature>
<feature type="transmembrane region" description="Helical" evidence="9">
    <location>
        <begin position="88"/>
        <end position="112"/>
    </location>
</feature>
<reference evidence="11 12" key="1">
    <citation type="submission" date="2018-04" db="EMBL/GenBank/DDBJ databases">
        <title>Genomic Encyclopedia of Archaeal and Bacterial Type Strains, Phase II (KMG-II): from individual species to whole genera.</title>
        <authorList>
            <person name="Goeker M."/>
        </authorList>
    </citation>
    <scope>NUCLEOTIDE SEQUENCE [LARGE SCALE GENOMIC DNA]</scope>
    <source>
        <strain evidence="11 12">DSM 18064</strain>
    </source>
</reference>
<dbReference type="InterPro" id="IPR004563">
    <property type="entry name" value="Apolipo_AcylTrfase"/>
</dbReference>
<dbReference type="AlphaFoldDB" id="A0A2T5BSU5"/>
<evidence type="ECO:0000256" key="3">
    <source>
        <dbReference type="ARBA" id="ARBA00022475"/>
    </source>
</evidence>
<feature type="transmembrane region" description="Helical" evidence="9">
    <location>
        <begin position="189"/>
        <end position="208"/>
    </location>
</feature>
<keyword evidence="5 9" id="KW-0812">Transmembrane</keyword>
<evidence type="ECO:0000313" key="11">
    <source>
        <dbReference type="EMBL" id="PTN02466.1"/>
    </source>
</evidence>